<gene>
    <name evidence="2" type="ORF">OLC1_LOCUS6538</name>
</gene>
<dbReference type="Pfam" id="PF08268">
    <property type="entry name" value="FBA_3"/>
    <property type="match status" value="1"/>
</dbReference>
<reference evidence="2" key="1">
    <citation type="submission" date="2023-03" db="EMBL/GenBank/DDBJ databases">
        <authorList>
            <person name="Julca I."/>
        </authorList>
    </citation>
    <scope>NUCLEOTIDE SEQUENCE</scope>
</reference>
<feature type="domain" description="F-box associated beta-propeller type 3" evidence="1">
    <location>
        <begin position="6"/>
        <end position="92"/>
    </location>
</feature>
<dbReference type="PANTHER" id="PTHR31111:SF139">
    <property type="entry name" value="F-BOX ASSOCIATED DOMAIN-CONTAINING PROTEIN"/>
    <property type="match status" value="1"/>
</dbReference>
<dbReference type="EMBL" id="OX459119">
    <property type="protein sequence ID" value="CAI9095607.1"/>
    <property type="molecule type" value="Genomic_DNA"/>
</dbReference>
<keyword evidence="3" id="KW-1185">Reference proteome</keyword>
<sequence>MGTPAFCLGFDPVVNSYKLLLVDQCRRRDKCQILTIGKDSTWRDIDRTPVDIEFYGRGNYSEGALYWNNHNVIVAFDLVQEKFQSLAVKPNVMHSLESFGPMAVLSGGEFIIRYNYKTRSSPASGEMGAAKKETWSDLQVIRCGNYRHFPTGLFPDGKILLHDHLAGRYYLFDPIDKETKMIVMENPALSLQHI</sequence>
<evidence type="ECO:0000259" key="1">
    <source>
        <dbReference type="Pfam" id="PF08268"/>
    </source>
</evidence>
<dbReference type="AlphaFoldDB" id="A0AAV1CM15"/>
<protein>
    <submittedName>
        <fullName evidence="2">OLC1v1031596C1</fullName>
    </submittedName>
</protein>
<evidence type="ECO:0000313" key="2">
    <source>
        <dbReference type="EMBL" id="CAI9095607.1"/>
    </source>
</evidence>
<evidence type="ECO:0000313" key="3">
    <source>
        <dbReference type="Proteomes" id="UP001161247"/>
    </source>
</evidence>
<organism evidence="2 3">
    <name type="scientific">Oldenlandia corymbosa var. corymbosa</name>
    <dbReference type="NCBI Taxonomy" id="529605"/>
    <lineage>
        <taxon>Eukaryota</taxon>
        <taxon>Viridiplantae</taxon>
        <taxon>Streptophyta</taxon>
        <taxon>Embryophyta</taxon>
        <taxon>Tracheophyta</taxon>
        <taxon>Spermatophyta</taxon>
        <taxon>Magnoliopsida</taxon>
        <taxon>eudicotyledons</taxon>
        <taxon>Gunneridae</taxon>
        <taxon>Pentapetalae</taxon>
        <taxon>asterids</taxon>
        <taxon>lamiids</taxon>
        <taxon>Gentianales</taxon>
        <taxon>Rubiaceae</taxon>
        <taxon>Rubioideae</taxon>
        <taxon>Spermacoceae</taxon>
        <taxon>Hedyotis-Oldenlandia complex</taxon>
        <taxon>Oldenlandia</taxon>
    </lineage>
</organism>
<accession>A0AAV1CM15</accession>
<proteinExistence type="predicted"/>
<dbReference type="NCBIfam" id="TIGR01640">
    <property type="entry name" value="F_box_assoc_1"/>
    <property type="match status" value="1"/>
</dbReference>
<dbReference type="InterPro" id="IPR017451">
    <property type="entry name" value="F-box-assoc_interact_dom"/>
</dbReference>
<dbReference type="InterPro" id="IPR013187">
    <property type="entry name" value="F-box-assoc_dom_typ3"/>
</dbReference>
<dbReference type="PANTHER" id="PTHR31111">
    <property type="entry name" value="BNAA05G37150D PROTEIN-RELATED"/>
    <property type="match status" value="1"/>
</dbReference>
<dbReference type="Proteomes" id="UP001161247">
    <property type="component" value="Chromosome 2"/>
</dbReference>
<name>A0AAV1CM15_OLDCO</name>